<dbReference type="EMBL" id="LXEW01000006">
    <property type="protein sequence ID" value="OAT54806.1"/>
    <property type="molecule type" value="Genomic_DNA"/>
</dbReference>
<keyword evidence="2" id="KW-1185">Reference proteome</keyword>
<name>A0A1B7K3U5_9GAMM</name>
<protein>
    <submittedName>
        <fullName evidence="1">Uncharacterized protein</fullName>
    </submittedName>
</protein>
<evidence type="ECO:0000313" key="2">
    <source>
        <dbReference type="Proteomes" id="UP000078224"/>
    </source>
</evidence>
<dbReference type="AlphaFoldDB" id="A0A1B7K3U5"/>
<comment type="caution">
    <text evidence="1">The sequence shown here is derived from an EMBL/GenBank/DDBJ whole genome shotgun (WGS) entry which is preliminary data.</text>
</comment>
<dbReference type="Proteomes" id="UP000078224">
    <property type="component" value="Unassembled WGS sequence"/>
</dbReference>
<proteinExistence type="predicted"/>
<reference evidence="1 2" key="1">
    <citation type="submission" date="2016-04" db="EMBL/GenBank/DDBJ databases">
        <title>ATOL: Assembling a taxonomically balanced genome-scale reconstruction of the evolutionary history of the Enterobacteriaceae.</title>
        <authorList>
            <person name="Plunkett G.III."/>
            <person name="Neeno-Eckwall E.C."/>
            <person name="Glasner J.D."/>
            <person name="Perna N.T."/>
        </authorList>
    </citation>
    <scope>NUCLEOTIDE SEQUENCE [LARGE SCALE GENOMIC DNA]</scope>
    <source>
        <strain evidence="1 2">ATCC 35613</strain>
    </source>
</reference>
<evidence type="ECO:0000313" key="1">
    <source>
        <dbReference type="EMBL" id="OAT54806.1"/>
    </source>
</evidence>
<organism evidence="1 2">
    <name type="scientific">Providencia heimbachae ATCC 35613</name>
    <dbReference type="NCBI Taxonomy" id="1354272"/>
    <lineage>
        <taxon>Bacteria</taxon>
        <taxon>Pseudomonadati</taxon>
        <taxon>Pseudomonadota</taxon>
        <taxon>Gammaproteobacteria</taxon>
        <taxon>Enterobacterales</taxon>
        <taxon>Morganellaceae</taxon>
        <taxon>Providencia</taxon>
    </lineage>
</organism>
<dbReference type="RefSeq" id="WP_068907165.1">
    <property type="nucleotide sequence ID" value="NZ_LXEW01000006.1"/>
</dbReference>
<sequence>MNKRKLLQELDYSYNDHELYDCLTVCSNQLIETVNILKTSAGWVPLTIRKGDSPRVWLSAPVELDVNNNPIKYLDLIVNSEVKHDGVSFINSVHGFQIKIHNTVVVEAGNHDGKNLEIIKMDLTPIGLPHIKGDIHGLSVGGMKMSRSGVKGSDTFIGL</sequence>
<gene>
    <name evidence="1" type="ORF">M998_0230</name>
</gene>
<dbReference type="PATRIC" id="fig|1354272.4.peg.237"/>
<accession>A0A1B7K3U5</accession>